<dbReference type="InterPro" id="IPR011990">
    <property type="entry name" value="TPR-like_helical_dom_sf"/>
</dbReference>
<dbReference type="Pfam" id="PF13768">
    <property type="entry name" value="VWA_3"/>
    <property type="match status" value="1"/>
</dbReference>
<evidence type="ECO:0000313" key="5">
    <source>
        <dbReference type="Proteomes" id="UP000542342"/>
    </source>
</evidence>
<sequence>MNSLLKCLRVAPAVLGVLATIAAVGTHLLGDVRPGSSRPPRGESGRPDTTHFTEDLAVSKFSRLPLVTYQSREEELVFAWQVRPNLEVAGPPRPRDVIFLVDTTASQAGIPLRQARAIIEGVGNVLKETDRVSVWVVNTPESTRPLTKGFFAPNAKEVRDAAAELTEMEYGSGAADLQAAILRAAATLSPNPARTQAIVLLGDGESIYRPLSEADRLALGSRLDAQDILFFAVPLGLKVHAANLHGLAMLTGGAVVRVQEDLRMISKREEFARRLVAALDVPVLKVEKFRFGEEVGEVYPARLPPLRADRGTLVLGKLARPAAEQLRLHVEGYVARRAVSQDLSIALVPPQPEHYFLNLMLEQWRNAPHKEVPALLQSDRALALASTQVRLYREELLTQAAWAIQLDRYREAAALFDAVLRICPKDPEAEKGRELLNKLSIQEWQDLKRRAGDKVQALRITPQAAVREVIQTAPAQPPAGGPGGATPPRSEPTPQQLLEQQLAERKIAEDQARLRVQTAIREARERLRSDPDGVLTDLKRLLEDVERNTALGEAARRQLLADLGAAINDVYRKGEEIKRQANIERSLVSRARQRLNALEEQMRDENRIKFRIDQFRQLMQQARYELAYQEAQLMIAERINNAQPVPITATASYMIGQHATQLREWKELVRIREDRFLISLMQSEKSHIPYPDEPPVHFPPAAVWRELTSLRREAYLHSNLGPNPPASQIELKNKIENDEVRLRDDININDQSLGDLLDILSKQHGINFVIMEEYFKAEGVNDIRDKRPNLKATSLRGLKLGNFLDIVLQSMNATFIVRPDYVEITTFNRRLEEKVTRVFPVADLVIPIPSAVNQQMLFMNLFFQNSALAIYGAVLGAQNFQGFGGAFGNQFQGQQFGAGPPIGGGLAMQGAQQFGPDPFNQNFGFGAGGLQIGGGQLGQFGNLGGQFGLQGGDQSMLLMELIVETVARGEWLNVRRGQQGLGADEDAPLLDQKQLNSIGYYPPARALLIRGTHRYHPASSVKLKAVGGGQALGPQPGRNGGAVAAGNPGAPGAGQPAATGEGAAQARAADRPRVIDPRYDPAVLKPKLSKDPRRMWNQAVEWTVEDPGLIVASAEFLLEQEEYEAAAELLKAGLRKGLTTEAWTHDALAIALQLSQAAEEEVLRASLSAADLEPQEPRALLQAAQALAQAKRYELAVAFCKRAADIAPHEPLAYANALAYARQAPQIDTDAVLWASRQLLRQDWGVDDRDYHQQARQQLEALLAQIPQQDPRREQLRRLLQQQTQRDLVIELLWQGPADLDLIVEEPSGSTCSPLHPRSAGGGILRGDRLEQSLDGDRSEIYIASSAFSGTYRIRVRTAYGQALGQRATLKVTQYQGTPRQTVSLHEVDLTRNEPVVITLERGTRTELADTTVVADAPRPILPAQLTAHGFAGGAGRAGLSATTTLQTQQPYLPAELGNIEKRLGRMGLADFRGVMQYDAQRGAVRFQVNPVFASASEVQLPPLSLLPGAEERRKD</sequence>
<organism evidence="4 5">
    <name type="scientific">Thermogemmata fonticola</name>
    <dbReference type="NCBI Taxonomy" id="2755323"/>
    <lineage>
        <taxon>Bacteria</taxon>
        <taxon>Pseudomonadati</taxon>
        <taxon>Planctomycetota</taxon>
        <taxon>Planctomycetia</taxon>
        <taxon>Gemmatales</taxon>
        <taxon>Gemmataceae</taxon>
        <taxon>Thermogemmata</taxon>
    </lineage>
</organism>
<dbReference type="InterPro" id="IPR002035">
    <property type="entry name" value="VWF_A"/>
</dbReference>
<name>A0A7V9ACD6_9BACT</name>
<evidence type="ECO:0000313" key="4">
    <source>
        <dbReference type="EMBL" id="MBA2226928.1"/>
    </source>
</evidence>
<dbReference type="InterPro" id="IPR036465">
    <property type="entry name" value="vWFA_dom_sf"/>
</dbReference>
<dbReference type="InterPro" id="IPR019734">
    <property type="entry name" value="TPR_rpt"/>
</dbReference>
<dbReference type="Gene3D" id="3.40.50.410">
    <property type="entry name" value="von Willebrand factor, type A domain"/>
    <property type="match status" value="1"/>
</dbReference>
<evidence type="ECO:0000256" key="2">
    <source>
        <dbReference type="SAM" id="MobiDB-lite"/>
    </source>
</evidence>
<keyword evidence="5" id="KW-1185">Reference proteome</keyword>
<feature type="coiled-coil region" evidence="1">
    <location>
        <begin position="581"/>
        <end position="608"/>
    </location>
</feature>
<accession>A0A7V9ACD6</accession>
<feature type="compositionally biased region" description="Low complexity" evidence="2">
    <location>
        <begin position="1041"/>
        <end position="1067"/>
    </location>
</feature>
<keyword evidence="1" id="KW-0175">Coiled coil</keyword>
<dbReference type="RefSeq" id="WP_194538479.1">
    <property type="nucleotide sequence ID" value="NZ_JACEFB010000009.1"/>
</dbReference>
<dbReference type="SMART" id="SM00028">
    <property type="entry name" value="TPR"/>
    <property type="match status" value="2"/>
</dbReference>
<dbReference type="SUPFAM" id="SSF48452">
    <property type="entry name" value="TPR-like"/>
    <property type="match status" value="1"/>
</dbReference>
<dbReference type="SMART" id="SM00327">
    <property type="entry name" value="VWA"/>
    <property type="match status" value="1"/>
</dbReference>
<feature type="region of interest" description="Disordered" evidence="2">
    <location>
        <begin position="473"/>
        <end position="495"/>
    </location>
</feature>
<evidence type="ECO:0000256" key="1">
    <source>
        <dbReference type="SAM" id="Coils"/>
    </source>
</evidence>
<feature type="region of interest" description="Disordered" evidence="2">
    <location>
        <begin position="1027"/>
        <end position="1070"/>
    </location>
</feature>
<feature type="domain" description="VWFA" evidence="3">
    <location>
        <begin position="96"/>
        <end position="275"/>
    </location>
</feature>
<gene>
    <name evidence="4" type="ORF">H0921_12215</name>
</gene>
<dbReference type="SUPFAM" id="SSF53300">
    <property type="entry name" value="vWA-like"/>
    <property type="match status" value="1"/>
</dbReference>
<comment type="caution">
    <text evidence="4">The sequence shown here is derived from an EMBL/GenBank/DDBJ whole genome shotgun (WGS) entry which is preliminary data.</text>
</comment>
<dbReference type="PROSITE" id="PS50234">
    <property type="entry name" value="VWFA"/>
    <property type="match status" value="1"/>
</dbReference>
<proteinExistence type="predicted"/>
<protein>
    <recommendedName>
        <fullName evidence="3">VWFA domain-containing protein</fullName>
    </recommendedName>
</protein>
<dbReference type="Proteomes" id="UP000542342">
    <property type="component" value="Unassembled WGS sequence"/>
</dbReference>
<dbReference type="Gene3D" id="1.25.40.10">
    <property type="entry name" value="Tetratricopeptide repeat domain"/>
    <property type="match status" value="1"/>
</dbReference>
<dbReference type="EMBL" id="JACEFB010000009">
    <property type="protein sequence ID" value="MBA2226928.1"/>
    <property type="molecule type" value="Genomic_DNA"/>
</dbReference>
<reference evidence="4 5" key="1">
    <citation type="submission" date="2020-07" db="EMBL/GenBank/DDBJ databases">
        <title>Thermogemmata thermophila gen. nov., sp. nov., a novel moderate thermophilic planctomycete from a Kamchatka hot spring.</title>
        <authorList>
            <person name="Elcheninov A.G."/>
            <person name="Podosokorskaya O.A."/>
            <person name="Kovaleva O.L."/>
            <person name="Novikov A."/>
            <person name="Bonch-Osmolovskaya E.A."/>
            <person name="Toshchakov S.V."/>
            <person name="Kublanov I.V."/>
        </authorList>
    </citation>
    <scope>NUCLEOTIDE SEQUENCE [LARGE SCALE GENOMIC DNA]</scope>
    <source>
        <strain evidence="4 5">2918</strain>
    </source>
</reference>
<evidence type="ECO:0000259" key="3">
    <source>
        <dbReference type="PROSITE" id="PS50234"/>
    </source>
</evidence>